<dbReference type="HAMAP" id="MF_01849">
    <property type="entry name" value="RNA_methyltr_RlmN"/>
    <property type="match status" value="1"/>
</dbReference>
<dbReference type="InterPro" id="IPR058240">
    <property type="entry name" value="rSAM_sf"/>
</dbReference>
<comment type="cofactor">
    <cofactor evidence="1">
        <name>[4Fe-4S] cluster</name>
        <dbReference type="ChEBI" id="CHEBI:49883"/>
    </cofactor>
</comment>
<accession>A0A9W8EBQ8</accession>
<evidence type="ECO:0000256" key="8">
    <source>
        <dbReference type="ARBA" id="ARBA00022691"/>
    </source>
</evidence>
<dbReference type="AlphaFoldDB" id="A0A9W8EBQ8"/>
<dbReference type="SFLD" id="SFLDS00029">
    <property type="entry name" value="Radical_SAM"/>
    <property type="match status" value="1"/>
</dbReference>
<comment type="caution">
    <text evidence="13">The sequence shown here is derived from an EMBL/GenBank/DDBJ whole genome shotgun (WGS) entry which is preliminary data.</text>
</comment>
<dbReference type="GO" id="GO:0030488">
    <property type="term" value="P:tRNA methylation"/>
    <property type="evidence" value="ECO:0007669"/>
    <property type="project" value="InterPro"/>
</dbReference>
<gene>
    <name evidence="13" type="ORF">H4R34_000062</name>
</gene>
<evidence type="ECO:0000256" key="7">
    <source>
        <dbReference type="ARBA" id="ARBA00022679"/>
    </source>
</evidence>
<dbReference type="InterPro" id="IPR004383">
    <property type="entry name" value="rRNA_lsu_MTrfase_RlmN/Cfr"/>
</dbReference>
<protein>
    <recommendedName>
        <fullName evidence="12">Radical SAM core domain-containing protein</fullName>
    </recommendedName>
</protein>
<dbReference type="GO" id="GO:0046872">
    <property type="term" value="F:metal ion binding"/>
    <property type="evidence" value="ECO:0007669"/>
    <property type="project" value="UniProtKB-KW"/>
</dbReference>
<keyword evidence="10" id="KW-0408">Iron</keyword>
<dbReference type="OrthoDB" id="538249at2759"/>
<keyword evidence="14" id="KW-1185">Reference proteome</keyword>
<dbReference type="Gene3D" id="3.20.20.70">
    <property type="entry name" value="Aldolase class I"/>
    <property type="match status" value="1"/>
</dbReference>
<dbReference type="PROSITE" id="PS51918">
    <property type="entry name" value="RADICAL_SAM"/>
    <property type="match status" value="1"/>
</dbReference>
<dbReference type="InterPro" id="IPR007197">
    <property type="entry name" value="rSAM"/>
</dbReference>
<evidence type="ECO:0000256" key="10">
    <source>
        <dbReference type="ARBA" id="ARBA00023004"/>
    </source>
</evidence>
<keyword evidence="7" id="KW-0808">Transferase</keyword>
<dbReference type="InterPro" id="IPR027492">
    <property type="entry name" value="RNA_MTrfase_RlmN"/>
</dbReference>
<dbReference type="EMBL" id="JANBQB010000001">
    <property type="protein sequence ID" value="KAJ1985408.1"/>
    <property type="molecule type" value="Genomic_DNA"/>
</dbReference>
<dbReference type="GO" id="GO:0051539">
    <property type="term" value="F:4 iron, 4 sulfur cluster binding"/>
    <property type="evidence" value="ECO:0007669"/>
    <property type="project" value="UniProtKB-KW"/>
</dbReference>
<evidence type="ECO:0000259" key="12">
    <source>
        <dbReference type="PROSITE" id="PS51918"/>
    </source>
</evidence>
<evidence type="ECO:0000256" key="1">
    <source>
        <dbReference type="ARBA" id="ARBA00001966"/>
    </source>
</evidence>
<keyword evidence="11" id="KW-0411">Iron-sulfur</keyword>
<comment type="subcellular location">
    <subcellularLocation>
        <location evidence="2">Cytoplasm</location>
    </subcellularLocation>
</comment>
<dbReference type="SUPFAM" id="SSF102114">
    <property type="entry name" value="Radical SAM enzymes"/>
    <property type="match status" value="1"/>
</dbReference>
<keyword evidence="8" id="KW-0949">S-adenosyl-L-methionine</keyword>
<dbReference type="GO" id="GO:0005737">
    <property type="term" value="C:cytoplasm"/>
    <property type="evidence" value="ECO:0007669"/>
    <property type="project" value="UniProtKB-SubCell"/>
</dbReference>
<dbReference type="Gene3D" id="1.10.150.530">
    <property type="match status" value="1"/>
</dbReference>
<dbReference type="InterPro" id="IPR013785">
    <property type="entry name" value="Aldolase_TIM"/>
</dbReference>
<keyword evidence="4" id="KW-0963">Cytoplasm</keyword>
<dbReference type="InterPro" id="IPR040072">
    <property type="entry name" value="Methyltransferase_A"/>
</dbReference>
<dbReference type="Proteomes" id="UP001151582">
    <property type="component" value="Unassembled WGS sequence"/>
</dbReference>
<evidence type="ECO:0000256" key="3">
    <source>
        <dbReference type="ARBA" id="ARBA00022485"/>
    </source>
</evidence>
<keyword evidence="9" id="KW-0479">Metal-binding</keyword>
<evidence type="ECO:0000256" key="4">
    <source>
        <dbReference type="ARBA" id="ARBA00022490"/>
    </source>
</evidence>
<proteinExistence type="inferred from homology"/>
<evidence type="ECO:0000313" key="13">
    <source>
        <dbReference type="EMBL" id="KAJ1985408.1"/>
    </source>
</evidence>
<dbReference type="SFLD" id="SFLDG01062">
    <property type="entry name" value="methyltransferase_(Class_A)"/>
    <property type="match status" value="1"/>
</dbReference>
<evidence type="ECO:0000256" key="5">
    <source>
        <dbReference type="ARBA" id="ARBA00022552"/>
    </source>
</evidence>
<sequence>MFPSLAWLHYCNDCQRGQRLTRRTFAATRAPQVNGGPLVDLLGLPYPELLQRLAAYDERLPKYRARQLWQALYREGIASLAEVTTLPVSLRSTLASKFQARSCAVKTAQVSALDQTTKFLVHLGTPQLGKNAHQDSQQSVEAVLIPEGARQTLCVSSQIGCSLACTFCHTGTQRLLRNLSAAEIVGQVMLALEHCREFPIIPNQQRRLKNIVFMGQGEPLYNYRQVRPAIQVLTDPDGLAFRPDRITVSTSGVAPLIPKLATDLGITLAVSLHAVNDALRDKLVPLNRTYPLAVLLKACESFAKHASPRNSRITFEYVMLKGVNDSLGEAATLARLVSHLPAHINLIQFECSPVAQIEAFAQTLKSKNVYTSVRWSKGQDILAACGQLRSNELLKGAATAS</sequence>
<dbReference type="PANTHER" id="PTHR30544">
    <property type="entry name" value="23S RRNA METHYLTRANSFERASE"/>
    <property type="match status" value="1"/>
</dbReference>
<keyword evidence="6" id="KW-0489">Methyltransferase</keyword>
<evidence type="ECO:0000256" key="11">
    <source>
        <dbReference type="ARBA" id="ARBA00023014"/>
    </source>
</evidence>
<dbReference type="PIRSF" id="PIRSF006004">
    <property type="entry name" value="CHP00048"/>
    <property type="match status" value="1"/>
</dbReference>
<reference evidence="13" key="1">
    <citation type="submission" date="2022-07" db="EMBL/GenBank/DDBJ databases">
        <title>Phylogenomic reconstructions and comparative analyses of Kickxellomycotina fungi.</title>
        <authorList>
            <person name="Reynolds N.K."/>
            <person name="Stajich J.E."/>
            <person name="Barry K."/>
            <person name="Grigoriev I.V."/>
            <person name="Crous P."/>
            <person name="Smith M.E."/>
        </authorList>
    </citation>
    <scope>NUCLEOTIDE SEQUENCE</scope>
    <source>
        <strain evidence="13">RSA 567</strain>
    </source>
</reference>
<evidence type="ECO:0000256" key="9">
    <source>
        <dbReference type="ARBA" id="ARBA00022723"/>
    </source>
</evidence>
<keyword evidence="3" id="KW-0004">4Fe-4S</keyword>
<dbReference type="Pfam" id="PF04055">
    <property type="entry name" value="Radical_SAM"/>
    <property type="match status" value="1"/>
</dbReference>
<keyword evidence="5" id="KW-0698">rRNA processing</keyword>
<dbReference type="GO" id="GO:0070475">
    <property type="term" value="P:rRNA base methylation"/>
    <property type="evidence" value="ECO:0007669"/>
    <property type="project" value="InterPro"/>
</dbReference>
<evidence type="ECO:0000256" key="2">
    <source>
        <dbReference type="ARBA" id="ARBA00004496"/>
    </source>
</evidence>
<feature type="domain" description="Radical SAM core" evidence="12">
    <location>
        <begin position="147"/>
        <end position="382"/>
    </location>
</feature>
<evidence type="ECO:0000256" key="6">
    <source>
        <dbReference type="ARBA" id="ARBA00022603"/>
    </source>
</evidence>
<dbReference type="CDD" id="cd01335">
    <property type="entry name" value="Radical_SAM"/>
    <property type="match status" value="1"/>
</dbReference>
<dbReference type="PANTHER" id="PTHR30544:SF5">
    <property type="entry name" value="RADICAL SAM CORE DOMAIN-CONTAINING PROTEIN"/>
    <property type="match status" value="1"/>
</dbReference>
<dbReference type="GO" id="GO:0008173">
    <property type="term" value="F:RNA methyltransferase activity"/>
    <property type="evidence" value="ECO:0007669"/>
    <property type="project" value="InterPro"/>
</dbReference>
<dbReference type="SFLD" id="SFLDF00275">
    <property type="entry name" value="adenosine_C2_methyltransferase"/>
    <property type="match status" value="1"/>
</dbReference>
<evidence type="ECO:0000313" key="14">
    <source>
        <dbReference type="Proteomes" id="UP001151582"/>
    </source>
</evidence>
<organism evidence="13 14">
    <name type="scientific">Dimargaris verticillata</name>
    <dbReference type="NCBI Taxonomy" id="2761393"/>
    <lineage>
        <taxon>Eukaryota</taxon>
        <taxon>Fungi</taxon>
        <taxon>Fungi incertae sedis</taxon>
        <taxon>Zoopagomycota</taxon>
        <taxon>Kickxellomycotina</taxon>
        <taxon>Dimargaritomycetes</taxon>
        <taxon>Dimargaritales</taxon>
        <taxon>Dimargaritaceae</taxon>
        <taxon>Dimargaris</taxon>
    </lineage>
</organism>
<dbReference type="NCBIfam" id="TIGR00048">
    <property type="entry name" value="rRNA_mod_RlmN"/>
    <property type="match status" value="1"/>
</dbReference>
<name>A0A9W8EBQ8_9FUNG</name>